<dbReference type="Proteomes" id="UP000530928">
    <property type="component" value="Unassembled WGS sequence"/>
</dbReference>
<dbReference type="AlphaFoldDB" id="A0A7W0CT22"/>
<name>A0A7W0CT22_9ACTN</name>
<protein>
    <recommendedName>
        <fullName evidence="2">DinB-like domain-containing protein</fullName>
    </recommendedName>
</protein>
<dbReference type="RefSeq" id="WP_181615520.1">
    <property type="nucleotide sequence ID" value="NZ_BAABAM010000008.1"/>
</dbReference>
<dbReference type="InterPro" id="IPR001646">
    <property type="entry name" value="5peptide_repeat"/>
</dbReference>
<evidence type="ECO:0000256" key="1">
    <source>
        <dbReference type="SAM" id="MobiDB-lite"/>
    </source>
</evidence>
<proteinExistence type="predicted"/>
<accession>A0A7W0CT22</accession>
<organism evidence="3 4">
    <name type="scientific">Nonomuraea soli</name>
    <dbReference type="NCBI Taxonomy" id="1032476"/>
    <lineage>
        <taxon>Bacteria</taxon>
        <taxon>Bacillati</taxon>
        <taxon>Actinomycetota</taxon>
        <taxon>Actinomycetes</taxon>
        <taxon>Streptosporangiales</taxon>
        <taxon>Streptosporangiaceae</taxon>
        <taxon>Nonomuraea</taxon>
    </lineage>
</organism>
<dbReference type="SUPFAM" id="SSF109854">
    <property type="entry name" value="DinB/YfiT-like putative metalloenzymes"/>
    <property type="match status" value="1"/>
</dbReference>
<feature type="region of interest" description="Disordered" evidence="1">
    <location>
        <begin position="1"/>
        <end position="20"/>
    </location>
</feature>
<dbReference type="EMBL" id="JACDUR010000009">
    <property type="protein sequence ID" value="MBA2896824.1"/>
    <property type="molecule type" value="Genomic_DNA"/>
</dbReference>
<gene>
    <name evidence="3" type="ORF">HNR30_008215</name>
</gene>
<evidence type="ECO:0000313" key="4">
    <source>
        <dbReference type="Proteomes" id="UP000530928"/>
    </source>
</evidence>
<dbReference type="InterPro" id="IPR034660">
    <property type="entry name" value="DinB/YfiT-like"/>
</dbReference>
<reference evidence="3 4" key="1">
    <citation type="submission" date="2020-07" db="EMBL/GenBank/DDBJ databases">
        <title>Genomic Encyclopedia of Type Strains, Phase IV (KMG-IV): sequencing the most valuable type-strain genomes for metagenomic binning, comparative biology and taxonomic classification.</title>
        <authorList>
            <person name="Goeker M."/>
        </authorList>
    </citation>
    <scope>NUCLEOTIDE SEQUENCE [LARGE SCALE GENOMIC DNA]</scope>
    <source>
        <strain evidence="3 4">DSM 45533</strain>
    </source>
</reference>
<evidence type="ECO:0000313" key="3">
    <source>
        <dbReference type="EMBL" id="MBA2896824.1"/>
    </source>
</evidence>
<comment type="caution">
    <text evidence="3">The sequence shown here is derived from an EMBL/GenBank/DDBJ whole genome shotgun (WGS) entry which is preliminary data.</text>
</comment>
<dbReference type="Gene3D" id="2.160.20.80">
    <property type="entry name" value="E3 ubiquitin-protein ligase SopA"/>
    <property type="match status" value="1"/>
</dbReference>
<feature type="domain" description="DinB-like" evidence="2">
    <location>
        <begin position="120"/>
        <end position="264"/>
    </location>
</feature>
<dbReference type="InterPro" id="IPR024775">
    <property type="entry name" value="DinB-like"/>
</dbReference>
<dbReference type="SUPFAM" id="SSF141571">
    <property type="entry name" value="Pentapeptide repeat-like"/>
    <property type="match status" value="1"/>
</dbReference>
<keyword evidence="4" id="KW-1185">Reference proteome</keyword>
<dbReference type="Pfam" id="PF13576">
    <property type="entry name" value="Pentapeptide_3"/>
    <property type="match status" value="1"/>
</dbReference>
<sequence>MADASADAGAHPGGARSDRARFDGADLSRARFTDTDITGARFTRADLSGSSLHDCDLRKVRISSSWLSDVSLSGVIDNLVVNDVDVTAYVSEELDRRHPERVHVRQAHSADEHRAAWLMIERLWAETVARAEGLPDLVHTRVDDEWSFAETLRHLVFATDLWAGHMILGLPRPFHPTGLPPTDHPRDETAALGVDLDARPSFAETLAVRAERHALVRDYIDELTDEMLEHTTSRLLPWSWAKSEPTVRTCLGVIMNEEVEHRRFAERDLTRLEAGRPSPSCPSAD</sequence>
<dbReference type="Gene3D" id="1.20.120.450">
    <property type="entry name" value="dinb family like domain"/>
    <property type="match status" value="1"/>
</dbReference>
<dbReference type="Pfam" id="PF12867">
    <property type="entry name" value="DinB_2"/>
    <property type="match status" value="1"/>
</dbReference>
<evidence type="ECO:0000259" key="2">
    <source>
        <dbReference type="Pfam" id="PF12867"/>
    </source>
</evidence>